<accession>B0KT13</accession>
<dbReference type="KEGG" id="ppg:PputGB1_1223"/>
<evidence type="ECO:0000313" key="1">
    <source>
        <dbReference type="EMBL" id="ABY97131.1"/>
    </source>
</evidence>
<dbReference type="Proteomes" id="UP000002157">
    <property type="component" value="Chromosome"/>
</dbReference>
<gene>
    <name evidence="1" type="ordered locus">PputGB1_1223</name>
</gene>
<reference evidence="1 2" key="1">
    <citation type="submission" date="2008-01" db="EMBL/GenBank/DDBJ databases">
        <title>Complete sequence of Pseudomonas putida GB-1.</title>
        <authorList>
            <consortium name="US DOE Joint Genome Institute"/>
            <person name="Copeland A."/>
            <person name="Lucas S."/>
            <person name="Lapidus A."/>
            <person name="Barry K."/>
            <person name="Glavina del Rio T."/>
            <person name="Dalin E."/>
            <person name="Tice H."/>
            <person name="Pitluck S."/>
            <person name="Bruce D."/>
            <person name="Goodwin L."/>
            <person name="Chertkov O."/>
            <person name="Brettin T."/>
            <person name="Detter J.C."/>
            <person name="Han C."/>
            <person name="Kuske C.R."/>
            <person name="Schmutz J."/>
            <person name="Larimer F."/>
            <person name="Land M."/>
            <person name="Hauser L."/>
            <person name="Kyrpides N."/>
            <person name="Kim E."/>
            <person name="McCarthy J.K."/>
            <person name="Richardson P."/>
        </authorList>
    </citation>
    <scope>NUCLEOTIDE SEQUENCE [LARGE SCALE GENOMIC DNA]</scope>
    <source>
        <strain evidence="1 2">GB-1</strain>
    </source>
</reference>
<proteinExistence type="predicted"/>
<evidence type="ECO:0000313" key="2">
    <source>
        <dbReference type="Proteomes" id="UP000002157"/>
    </source>
</evidence>
<sequence>MRIRGDTYWAWADPELHCRTHSEKLDSGFTIDVQVRLSRLGVTQLFIGLYGPKGLSLHEEAHTDRPSESMTTALIWGTARARDLASSVPTRIANHG</sequence>
<protein>
    <submittedName>
        <fullName evidence="1">Uncharacterized protein</fullName>
    </submittedName>
</protein>
<dbReference type="AlphaFoldDB" id="B0KT13"/>
<organism evidence="1 2">
    <name type="scientific">Pseudomonas putida (strain GB-1)</name>
    <dbReference type="NCBI Taxonomy" id="76869"/>
    <lineage>
        <taxon>Bacteria</taxon>
        <taxon>Pseudomonadati</taxon>
        <taxon>Pseudomonadota</taxon>
        <taxon>Gammaproteobacteria</taxon>
        <taxon>Pseudomonadales</taxon>
        <taxon>Pseudomonadaceae</taxon>
        <taxon>Pseudomonas</taxon>
    </lineage>
</organism>
<name>B0KT13_PSEPG</name>
<dbReference type="HOGENOM" id="CLU_158639_0_0_6"/>
<dbReference type="EMBL" id="CP000926">
    <property type="protein sequence ID" value="ABY97131.1"/>
    <property type="molecule type" value="Genomic_DNA"/>
</dbReference>